<keyword evidence="5" id="KW-1185">Reference proteome</keyword>
<evidence type="ECO:0000256" key="2">
    <source>
        <dbReference type="SAM" id="Phobius"/>
    </source>
</evidence>
<dbReference type="RefSeq" id="WP_042216553.1">
    <property type="nucleotide sequence ID" value="NZ_BBLU01000018.1"/>
</dbReference>
<evidence type="ECO:0000256" key="1">
    <source>
        <dbReference type="SAM" id="MobiDB-lite"/>
    </source>
</evidence>
<organism evidence="4 5">
    <name type="scientific">Demequina mangrovi</name>
    <dbReference type="NCBI Taxonomy" id="1043493"/>
    <lineage>
        <taxon>Bacteria</taxon>
        <taxon>Bacillati</taxon>
        <taxon>Actinomycetota</taxon>
        <taxon>Actinomycetes</taxon>
        <taxon>Micrococcales</taxon>
        <taxon>Demequinaceae</taxon>
        <taxon>Demequina</taxon>
    </lineage>
</organism>
<protein>
    <submittedName>
        <fullName evidence="4">Uncharacterized protein</fullName>
    </submittedName>
</protein>
<dbReference type="eggNOG" id="ENOG502ZEHM">
    <property type="taxonomic scope" value="Bacteria"/>
</dbReference>
<proteinExistence type="predicted"/>
<dbReference type="Proteomes" id="UP000183315">
    <property type="component" value="Unassembled WGS sequence"/>
</dbReference>
<accession>A0A1H6V6P1</accession>
<name>A0A1H6V6P1_9MICO</name>
<feature type="transmembrane region" description="Helical" evidence="2">
    <location>
        <begin position="694"/>
        <end position="716"/>
    </location>
</feature>
<feature type="signal peptide" evidence="3">
    <location>
        <begin position="1"/>
        <end position="37"/>
    </location>
</feature>
<evidence type="ECO:0000256" key="3">
    <source>
        <dbReference type="SAM" id="SignalP"/>
    </source>
</evidence>
<keyword evidence="2" id="KW-1133">Transmembrane helix</keyword>
<dbReference type="STRING" id="1043493.SAMN05421637_0698"/>
<feature type="transmembrane region" description="Helical" evidence="2">
    <location>
        <begin position="658"/>
        <end position="682"/>
    </location>
</feature>
<keyword evidence="3" id="KW-0732">Signal</keyword>
<sequence length="730" mass="75827">MTTFRTPSRQHAFRRAASRAGAVLASLAGAIVLTAAASPADTLVEVTGSTQATLPPHRSTDVQLSVLVSPADGVTLTEILPTVTHVSRGTVDLGDPDAFATVDWADSPPARLLLTVKGGATDESGTYDVEIALTHGDVTQVLVWQVTRDPTEVSAPSKVTVTHEIPLEGIACVLLRMGCLDHMAGTVDPSSIRVAVGDNGWLANVTARQLEATEGPVIVATAAENVTGPGANLDLAIEIDGTEPGRSDRTLQLTSPQLAGPLDIPVSVTTRLTDAALLLAIAFGLVVGTLVRHLIPFARERTSRLAARDDLIARIRALRAASPDTQFREVADQALAAIPPARRQDFDAVLAAQADAVAAAYKDLEARLLEVSSDYERVRLALRSRAGVSPALEAACNTAERALSDGAALVQSRDAAGARVALGPLQDALTAVRDAVDAWRTDVADVTERARSSLHSDDAGEGIAARLDVLGTFLEATTTEDESRDAIALADEALAGAHRIGSYGDVINDAIDRIADTMLDAAQVAEFDDEARAHFARSGGLARATAQAWEPGLDIVEHLLSPLASALADRERALAAIRGVDSTAAALLSAGNVDAAAAAVAQRTRQTLSGESDREGEVGSTNVASAPPIGADAPASGLVALASIGTQDLRVARIAFRAAGWAVGLVEFLLAAVVAMLVGWWTLSDAWLGTTADFAMAFTWAFAVDLSVAGASQLVADRRQAFPPASATPE</sequence>
<dbReference type="AlphaFoldDB" id="A0A1H6V6P1"/>
<feature type="region of interest" description="Disordered" evidence="1">
    <location>
        <begin position="606"/>
        <end position="626"/>
    </location>
</feature>
<keyword evidence="2" id="KW-0812">Transmembrane</keyword>
<reference evidence="5" key="1">
    <citation type="submission" date="2016-10" db="EMBL/GenBank/DDBJ databases">
        <authorList>
            <person name="Varghese N."/>
        </authorList>
    </citation>
    <scope>NUCLEOTIDE SEQUENCE [LARGE SCALE GENOMIC DNA]</scope>
    <source>
        <strain evidence="5">DSM 24868</strain>
    </source>
</reference>
<gene>
    <name evidence="4" type="ORF">SAMN05421637_0698</name>
</gene>
<keyword evidence="2" id="KW-0472">Membrane</keyword>
<evidence type="ECO:0000313" key="5">
    <source>
        <dbReference type="Proteomes" id="UP000183315"/>
    </source>
</evidence>
<dbReference type="EMBL" id="FNZI01000001">
    <property type="protein sequence ID" value="SEJ00198.1"/>
    <property type="molecule type" value="Genomic_DNA"/>
</dbReference>
<feature type="chain" id="PRO_5010292877" evidence="3">
    <location>
        <begin position="38"/>
        <end position="730"/>
    </location>
</feature>
<evidence type="ECO:0000313" key="4">
    <source>
        <dbReference type="EMBL" id="SEJ00198.1"/>
    </source>
</evidence>